<keyword evidence="2" id="KW-1185">Reference proteome</keyword>
<name>A0A482W8F5_ASBVE</name>
<feature type="non-terminal residue" evidence="1">
    <location>
        <position position="68"/>
    </location>
</feature>
<gene>
    <name evidence="1" type="ORF">BDFB_014824</name>
</gene>
<dbReference type="AlphaFoldDB" id="A0A482W8F5"/>
<organism evidence="1 2">
    <name type="scientific">Asbolus verrucosus</name>
    <name type="common">Desert ironclad beetle</name>
    <dbReference type="NCBI Taxonomy" id="1661398"/>
    <lineage>
        <taxon>Eukaryota</taxon>
        <taxon>Metazoa</taxon>
        <taxon>Ecdysozoa</taxon>
        <taxon>Arthropoda</taxon>
        <taxon>Hexapoda</taxon>
        <taxon>Insecta</taxon>
        <taxon>Pterygota</taxon>
        <taxon>Neoptera</taxon>
        <taxon>Endopterygota</taxon>
        <taxon>Coleoptera</taxon>
        <taxon>Polyphaga</taxon>
        <taxon>Cucujiformia</taxon>
        <taxon>Tenebrionidae</taxon>
        <taxon>Pimeliinae</taxon>
        <taxon>Asbolus</taxon>
    </lineage>
</organism>
<evidence type="ECO:0000313" key="2">
    <source>
        <dbReference type="Proteomes" id="UP000292052"/>
    </source>
</evidence>
<reference evidence="1 2" key="1">
    <citation type="submission" date="2017-03" db="EMBL/GenBank/DDBJ databases">
        <title>Genome of the blue death feigning beetle - Asbolus verrucosus.</title>
        <authorList>
            <person name="Rider S.D."/>
        </authorList>
    </citation>
    <scope>NUCLEOTIDE SEQUENCE [LARGE SCALE GENOMIC DNA]</scope>
    <source>
        <strain evidence="1">Butters</strain>
        <tissue evidence="1">Head and leg muscle</tissue>
    </source>
</reference>
<dbReference type="EMBL" id="QDEB01017004">
    <property type="protein sequence ID" value="RZC41450.1"/>
    <property type="molecule type" value="Genomic_DNA"/>
</dbReference>
<evidence type="ECO:0000313" key="1">
    <source>
        <dbReference type="EMBL" id="RZC41450.1"/>
    </source>
</evidence>
<accession>A0A482W8F5</accession>
<sequence length="68" mass="7919">MFDIKCLESQYKERRKRSMNLQRAIYTSLRSGGSLQNFLSQMMCDSAHPSFDICTSFIIPEQQLATHE</sequence>
<proteinExistence type="predicted"/>
<dbReference type="Proteomes" id="UP000292052">
    <property type="component" value="Unassembled WGS sequence"/>
</dbReference>
<comment type="caution">
    <text evidence="1">The sequence shown here is derived from an EMBL/GenBank/DDBJ whole genome shotgun (WGS) entry which is preliminary data.</text>
</comment>
<protein>
    <submittedName>
        <fullName evidence="1">Uncharacterized protein</fullName>
    </submittedName>
</protein>